<gene>
    <name evidence="1" type="ORF">UN65_14155</name>
</gene>
<reference evidence="1 2" key="2">
    <citation type="submission" date="2019-05" db="EMBL/GenBank/DDBJ databases">
        <authorList>
            <person name="Ravantti J.J."/>
        </authorList>
    </citation>
    <scope>NUCLEOTIDE SEQUENCE [LARGE SCALE GENOMIC DNA]</scope>
    <source>
        <strain evidence="1 2">B185</strain>
    </source>
</reference>
<name>A0AAI8GC46_9FLAO</name>
<proteinExistence type="predicted"/>
<dbReference type="Proteomes" id="UP000304840">
    <property type="component" value="Chromosome"/>
</dbReference>
<dbReference type="RefSeq" id="WP_138425809.1">
    <property type="nucleotide sequence ID" value="NZ_CP010992.1"/>
</dbReference>
<reference evidence="2" key="1">
    <citation type="submission" date="2016-03" db="EMBL/GenBank/DDBJ databases">
        <title>Flavobacterium columnare strain B185, complete genome.</title>
        <authorList>
            <person name="Sundberg L.-R."/>
            <person name="Papponen P."/>
            <person name="Laanto E."/>
        </authorList>
    </citation>
    <scope>NUCLEOTIDE SEQUENCE [LARGE SCALE GENOMIC DNA]</scope>
    <source>
        <strain evidence="2">B185</strain>
    </source>
</reference>
<accession>A0AAI8GC46</accession>
<organism evidence="1 2">
    <name type="scientific">Flavobacterium columnare</name>
    <dbReference type="NCBI Taxonomy" id="996"/>
    <lineage>
        <taxon>Bacteria</taxon>
        <taxon>Pseudomonadati</taxon>
        <taxon>Bacteroidota</taxon>
        <taxon>Flavobacteriia</taxon>
        <taxon>Flavobacteriales</taxon>
        <taxon>Flavobacteriaceae</taxon>
        <taxon>Flavobacterium</taxon>
    </lineage>
</organism>
<dbReference type="EMBL" id="CP010992">
    <property type="protein sequence ID" value="AMO21307.1"/>
    <property type="molecule type" value="Genomic_DNA"/>
</dbReference>
<protein>
    <submittedName>
        <fullName evidence="1">Uncharacterized protein</fullName>
    </submittedName>
</protein>
<dbReference type="AlphaFoldDB" id="A0AAI8GC46"/>
<evidence type="ECO:0000313" key="2">
    <source>
        <dbReference type="Proteomes" id="UP000304840"/>
    </source>
</evidence>
<evidence type="ECO:0000313" key="1">
    <source>
        <dbReference type="EMBL" id="AMO21307.1"/>
    </source>
</evidence>
<sequence length="359" mass="42659">MSEAKRVEKIVKELELYIFGGNQEIAKMTCKILGITNYKKIENLEKIYKRTDKIVINDLNLYSQDNVEAIVKHIASCEFYHLKETVKYFKSNSLLFGDEKNQSHWDSDFNLLAKKMIEYSLFEEDEKEILYKKINTYKYESTFSSEIFKFFCDDLDIKIKLGAFVDEIKNQDLDYELRLKLLADILKKINLSLIKNNEVISTRAYKYKKEIAKNINQSISYIKQQIEIELPYYIKTINSNDFLGFIDNTEPREFLIGKLIENNKNLEKFLKLEKKLISNELLTNEKNKWLGTAKGFVEFYQFCENNKIFNSIYKNNSKGIKILRKMYRFEDGQSIDKLSKRIKYNETSKFTYYSFLSLI</sequence>